<name>A0A024E9D0_9PSED</name>
<dbReference type="GO" id="GO:0016491">
    <property type="term" value="F:oxidoreductase activity"/>
    <property type="evidence" value="ECO:0007669"/>
    <property type="project" value="UniProtKB-KW"/>
</dbReference>
<gene>
    <name evidence="4" type="ORF">OU5_2460</name>
</gene>
<sequence length="280" mass="29483">MHKDRAMPVALITGCSSGIGRALADVFKGAGYEVWASARKAEDVAALTAAGFTAVQLDVNDGAALEQLSERINQQHGGLDVLINNAGYGAMGPLLDGGVPAMQRQFETNVFAIVGVTRALFPVLRRAKGIVVNIGSVSGVLVTPFAGAYCASKAAVHALSDALRMELAPFGVRVMEVQPGAIESSFAKNAGHEAEQLITEQSPWFPLREGIRARAKASQDKPTPAKEFAGGLLKAVQQRKPPRLIRLGNGSRALPLLAGLLPKGLLEAGLMKRFGLRGQL</sequence>
<dbReference type="HOGENOM" id="CLU_010194_2_9_6"/>
<proteinExistence type="inferred from homology"/>
<protein>
    <submittedName>
        <fullName evidence="4">Short chain dehydrogenase</fullName>
    </submittedName>
</protein>
<dbReference type="InterPro" id="IPR020904">
    <property type="entry name" value="Sc_DH/Rdtase_CS"/>
</dbReference>
<dbReference type="CDD" id="cd05374">
    <property type="entry name" value="17beta-HSD-like_SDR_c"/>
    <property type="match status" value="1"/>
</dbReference>
<evidence type="ECO:0000313" key="5">
    <source>
        <dbReference type="Proteomes" id="UP000026913"/>
    </source>
</evidence>
<keyword evidence="2" id="KW-0560">Oxidoreductase</keyword>
<dbReference type="KEGG" id="pman:OU5_2460"/>
<evidence type="ECO:0000313" key="4">
    <source>
        <dbReference type="EMBL" id="AHZ69539.1"/>
    </source>
</evidence>
<dbReference type="PRINTS" id="PR00081">
    <property type="entry name" value="GDHRDH"/>
</dbReference>
<dbReference type="AlphaFoldDB" id="A0A024E9D0"/>
<dbReference type="Pfam" id="PF00106">
    <property type="entry name" value="adh_short"/>
    <property type="match status" value="1"/>
</dbReference>
<dbReference type="PANTHER" id="PTHR44169:SF6">
    <property type="entry name" value="NADPH-DEPENDENT 1-ACYLDIHYDROXYACETONE PHOSPHATE REDUCTASE"/>
    <property type="match status" value="1"/>
</dbReference>
<dbReference type="PANTHER" id="PTHR44169">
    <property type="entry name" value="NADPH-DEPENDENT 1-ACYLDIHYDROXYACETONE PHOSPHATE REDUCTASE"/>
    <property type="match status" value="1"/>
</dbReference>
<dbReference type="NCBIfam" id="NF004284">
    <property type="entry name" value="PRK05693.1"/>
    <property type="match status" value="1"/>
</dbReference>
<evidence type="ECO:0000256" key="3">
    <source>
        <dbReference type="RuleBase" id="RU000363"/>
    </source>
</evidence>
<dbReference type="InterPro" id="IPR036291">
    <property type="entry name" value="NAD(P)-bd_dom_sf"/>
</dbReference>
<accession>A0A024E9D0</accession>
<organism evidence="4 5">
    <name type="scientific">Pseudomonas mandelii JR-1</name>
    <dbReference type="NCBI Taxonomy" id="1147786"/>
    <lineage>
        <taxon>Bacteria</taxon>
        <taxon>Pseudomonadati</taxon>
        <taxon>Pseudomonadota</taxon>
        <taxon>Gammaproteobacteria</taxon>
        <taxon>Pseudomonadales</taxon>
        <taxon>Pseudomonadaceae</taxon>
        <taxon>Pseudomonas</taxon>
    </lineage>
</organism>
<dbReference type="InterPro" id="IPR002347">
    <property type="entry name" value="SDR_fam"/>
</dbReference>
<dbReference type="PRINTS" id="PR00080">
    <property type="entry name" value="SDRFAMILY"/>
</dbReference>
<reference evidence="4 5" key="1">
    <citation type="journal article" date="2012" name="J. Bacteriol.">
        <title>Genome sequence of cold-adapted Pseudomonas mandelii strain JR-1.</title>
        <authorList>
            <person name="Jang S.H."/>
            <person name="Kim J."/>
            <person name="Kim J."/>
            <person name="Hong S."/>
            <person name="Lee C."/>
        </authorList>
    </citation>
    <scope>NUCLEOTIDE SEQUENCE [LARGE SCALE GENOMIC DNA]</scope>
    <source>
        <strain evidence="4 5">JR-1</strain>
    </source>
</reference>
<dbReference type="Proteomes" id="UP000026913">
    <property type="component" value="Chromosome"/>
</dbReference>
<dbReference type="SUPFAM" id="SSF51735">
    <property type="entry name" value="NAD(P)-binding Rossmann-fold domains"/>
    <property type="match status" value="1"/>
</dbReference>
<evidence type="ECO:0000256" key="1">
    <source>
        <dbReference type="ARBA" id="ARBA00006484"/>
    </source>
</evidence>
<dbReference type="EMBL" id="CP005960">
    <property type="protein sequence ID" value="AHZ69539.1"/>
    <property type="molecule type" value="Genomic_DNA"/>
</dbReference>
<dbReference type="PROSITE" id="PS00061">
    <property type="entry name" value="ADH_SHORT"/>
    <property type="match status" value="1"/>
</dbReference>
<dbReference type="Gene3D" id="3.40.50.720">
    <property type="entry name" value="NAD(P)-binding Rossmann-like Domain"/>
    <property type="match status" value="1"/>
</dbReference>
<comment type="similarity">
    <text evidence="1 3">Belongs to the short-chain dehydrogenases/reductases (SDR) family.</text>
</comment>
<evidence type="ECO:0000256" key="2">
    <source>
        <dbReference type="ARBA" id="ARBA00023002"/>
    </source>
</evidence>